<evidence type="ECO:0000313" key="2">
    <source>
        <dbReference type="Proteomes" id="UP000887013"/>
    </source>
</evidence>
<proteinExistence type="predicted"/>
<accession>A0A8X6NVP8</accession>
<sequence length="83" mass="9287">MAKVPADRLPQMPSHAILNLMPKWPTYVISEPILVLYPLLGDVYFPRLGKNLVSKSFSTTIGWLYLVVAKMNARSPKASCPML</sequence>
<evidence type="ECO:0000313" key="1">
    <source>
        <dbReference type="EMBL" id="GFT36868.1"/>
    </source>
</evidence>
<dbReference type="Proteomes" id="UP000887013">
    <property type="component" value="Unassembled WGS sequence"/>
</dbReference>
<organism evidence="1 2">
    <name type="scientific">Nephila pilipes</name>
    <name type="common">Giant wood spider</name>
    <name type="synonym">Nephila maculata</name>
    <dbReference type="NCBI Taxonomy" id="299642"/>
    <lineage>
        <taxon>Eukaryota</taxon>
        <taxon>Metazoa</taxon>
        <taxon>Ecdysozoa</taxon>
        <taxon>Arthropoda</taxon>
        <taxon>Chelicerata</taxon>
        <taxon>Arachnida</taxon>
        <taxon>Araneae</taxon>
        <taxon>Araneomorphae</taxon>
        <taxon>Entelegynae</taxon>
        <taxon>Araneoidea</taxon>
        <taxon>Nephilidae</taxon>
        <taxon>Nephila</taxon>
    </lineage>
</organism>
<reference evidence="1" key="1">
    <citation type="submission" date="2020-08" db="EMBL/GenBank/DDBJ databases">
        <title>Multicomponent nature underlies the extraordinary mechanical properties of spider dragline silk.</title>
        <authorList>
            <person name="Kono N."/>
            <person name="Nakamura H."/>
            <person name="Mori M."/>
            <person name="Yoshida Y."/>
            <person name="Ohtoshi R."/>
            <person name="Malay A.D."/>
            <person name="Moran D.A.P."/>
            <person name="Tomita M."/>
            <person name="Numata K."/>
            <person name="Arakawa K."/>
        </authorList>
    </citation>
    <scope>NUCLEOTIDE SEQUENCE</scope>
</reference>
<dbReference type="EMBL" id="BMAW01014000">
    <property type="protein sequence ID" value="GFT36868.1"/>
    <property type="molecule type" value="Genomic_DNA"/>
</dbReference>
<dbReference type="AlphaFoldDB" id="A0A8X6NVP8"/>
<gene>
    <name evidence="1" type="ORF">NPIL_91331</name>
</gene>
<comment type="caution">
    <text evidence="1">The sequence shown here is derived from an EMBL/GenBank/DDBJ whole genome shotgun (WGS) entry which is preliminary data.</text>
</comment>
<keyword evidence="2" id="KW-1185">Reference proteome</keyword>
<name>A0A8X6NVP8_NEPPI</name>
<protein>
    <submittedName>
        <fullName evidence="1">Uncharacterized protein</fullName>
    </submittedName>
</protein>